<dbReference type="SUPFAM" id="SSF50998">
    <property type="entry name" value="Quinoprotein alcohol dehydrogenase-like"/>
    <property type="match status" value="2"/>
</dbReference>
<organism evidence="3 4">
    <name type="scientific">Isosphaera pallida (strain ATCC 43644 / DSM 9630 / IS1B)</name>
    <dbReference type="NCBI Taxonomy" id="575540"/>
    <lineage>
        <taxon>Bacteria</taxon>
        <taxon>Pseudomonadati</taxon>
        <taxon>Planctomycetota</taxon>
        <taxon>Planctomycetia</taxon>
        <taxon>Isosphaerales</taxon>
        <taxon>Isosphaeraceae</taxon>
        <taxon>Isosphaera</taxon>
    </lineage>
</organism>
<dbReference type="Pfam" id="PF14559">
    <property type="entry name" value="TPR_19"/>
    <property type="match status" value="1"/>
</dbReference>
<dbReference type="Pfam" id="PF13174">
    <property type="entry name" value="TPR_6"/>
    <property type="match status" value="1"/>
</dbReference>
<dbReference type="RefSeq" id="WP_013566390.1">
    <property type="nucleotide sequence ID" value="NC_014962.1"/>
</dbReference>
<feature type="domain" description="Pyrrolo-quinoline quinone repeat" evidence="2">
    <location>
        <begin position="623"/>
        <end position="773"/>
    </location>
</feature>
<proteinExistence type="predicted"/>
<dbReference type="HOGENOM" id="CLU_243442_0_0_0"/>
<gene>
    <name evidence="3" type="ordered locus">Isop_3545</name>
</gene>
<dbReference type="SMART" id="SM00564">
    <property type="entry name" value="PQQ"/>
    <property type="match status" value="7"/>
</dbReference>
<dbReference type="eggNOG" id="COG0457">
    <property type="taxonomic scope" value="Bacteria"/>
</dbReference>
<name>E8QXR5_ISOPI</name>
<dbReference type="PANTHER" id="PTHR34512:SF30">
    <property type="entry name" value="OUTER MEMBRANE PROTEIN ASSEMBLY FACTOR BAMB"/>
    <property type="match status" value="1"/>
</dbReference>
<dbReference type="Gene3D" id="2.140.10.10">
    <property type="entry name" value="Quinoprotein alcohol dehydrogenase-like superfamily"/>
    <property type="match status" value="1"/>
</dbReference>
<dbReference type="Pfam" id="PF13360">
    <property type="entry name" value="PQQ_2"/>
    <property type="match status" value="3"/>
</dbReference>
<dbReference type="SMART" id="SM00028">
    <property type="entry name" value="TPR"/>
    <property type="match status" value="6"/>
</dbReference>
<evidence type="ECO:0000256" key="1">
    <source>
        <dbReference type="SAM" id="MobiDB-lite"/>
    </source>
</evidence>
<evidence type="ECO:0000259" key="2">
    <source>
        <dbReference type="Pfam" id="PF13360"/>
    </source>
</evidence>
<accession>E8QXR5</accession>
<feature type="region of interest" description="Disordered" evidence="1">
    <location>
        <begin position="60"/>
        <end position="79"/>
    </location>
</feature>
<dbReference type="PANTHER" id="PTHR34512">
    <property type="entry name" value="CELL SURFACE PROTEIN"/>
    <property type="match status" value="1"/>
</dbReference>
<dbReference type="InterPro" id="IPR015943">
    <property type="entry name" value="WD40/YVTN_repeat-like_dom_sf"/>
</dbReference>
<keyword evidence="4" id="KW-1185">Reference proteome</keyword>
<dbReference type="SUPFAM" id="SSF48452">
    <property type="entry name" value="TPR-like"/>
    <property type="match status" value="2"/>
</dbReference>
<reference key="1">
    <citation type="submission" date="2010-11" db="EMBL/GenBank/DDBJ databases">
        <title>The complete sequence of chromosome of Isophaera pallida ATCC 43644.</title>
        <authorList>
            <consortium name="US DOE Joint Genome Institute (JGI-PGF)"/>
            <person name="Lucas S."/>
            <person name="Copeland A."/>
            <person name="Lapidus A."/>
            <person name="Bruce D."/>
            <person name="Goodwin L."/>
            <person name="Pitluck S."/>
            <person name="Kyrpides N."/>
            <person name="Mavromatis K."/>
            <person name="Pagani I."/>
            <person name="Ivanova N."/>
            <person name="Saunders E."/>
            <person name="Brettin T."/>
            <person name="Detter J.C."/>
            <person name="Han C."/>
            <person name="Tapia R."/>
            <person name="Land M."/>
            <person name="Hauser L."/>
            <person name="Markowitz V."/>
            <person name="Cheng J.-F."/>
            <person name="Hugenholtz P."/>
            <person name="Woyke T."/>
            <person name="Wu D."/>
            <person name="Eisen J.A."/>
        </authorList>
    </citation>
    <scope>NUCLEOTIDE SEQUENCE</scope>
    <source>
        <strain>ATCC 43644</strain>
    </source>
</reference>
<protein>
    <submittedName>
        <fullName evidence="3">Pyrrolo-quinoline quinone repeat-containing protein</fullName>
    </submittedName>
</protein>
<dbReference type="InterPro" id="IPR011990">
    <property type="entry name" value="TPR-like_helical_dom_sf"/>
</dbReference>
<dbReference type="InterPro" id="IPR002372">
    <property type="entry name" value="PQQ_rpt_dom"/>
</dbReference>
<reference evidence="3 4" key="2">
    <citation type="journal article" date="2011" name="Stand. Genomic Sci.">
        <title>Complete genome sequence of Isosphaera pallida type strain (IS1B).</title>
        <authorList>
            <consortium name="US DOE Joint Genome Institute (JGI-PGF)"/>
            <person name="Goker M."/>
            <person name="Cleland D."/>
            <person name="Saunders E."/>
            <person name="Lapidus A."/>
            <person name="Nolan M."/>
            <person name="Lucas S."/>
            <person name="Hammon N."/>
            <person name="Deshpande S."/>
            <person name="Cheng J.F."/>
            <person name="Tapia R."/>
            <person name="Han C."/>
            <person name="Goodwin L."/>
            <person name="Pitluck S."/>
            <person name="Liolios K."/>
            <person name="Pagani I."/>
            <person name="Ivanova N."/>
            <person name="Mavromatis K."/>
            <person name="Pati A."/>
            <person name="Chen A."/>
            <person name="Palaniappan K."/>
            <person name="Land M."/>
            <person name="Hauser L."/>
            <person name="Chang Y.J."/>
            <person name="Jeffries C.D."/>
            <person name="Detter J.C."/>
            <person name="Beck B."/>
            <person name="Woyke T."/>
            <person name="Bristow J."/>
            <person name="Eisen J.A."/>
            <person name="Markowitz V."/>
            <person name="Hugenholtz P."/>
            <person name="Kyrpides N.C."/>
            <person name="Klenk H.P."/>
        </authorList>
    </citation>
    <scope>NUCLEOTIDE SEQUENCE [LARGE SCALE GENOMIC DNA]</scope>
    <source>
        <strain evidence="4">ATCC 43644 / DSM 9630 / IS1B</strain>
    </source>
</reference>
<dbReference type="Proteomes" id="UP000008631">
    <property type="component" value="Chromosome"/>
</dbReference>
<dbReference type="Gene3D" id="2.130.10.10">
    <property type="entry name" value="YVTN repeat-like/Quinoprotein amine dehydrogenase"/>
    <property type="match status" value="2"/>
</dbReference>
<evidence type="ECO:0000313" key="3">
    <source>
        <dbReference type="EMBL" id="ADV64102.1"/>
    </source>
</evidence>
<feature type="region of interest" description="Disordered" evidence="1">
    <location>
        <begin position="1"/>
        <end position="34"/>
    </location>
</feature>
<feature type="compositionally biased region" description="Low complexity" evidence="1">
    <location>
        <begin position="60"/>
        <end position="75"/>
    </location>
</feature>
<dbReference type="Gene3D" id="1.25.40.10">
    <property type="entry name" value="Tetratricopeptide repeat domain"/>
    <property type="match status" value="3"/>
</dbReference>
<feature type="compositionally biased region" description="Basic and acidic residues" evidence="1">
    <location>
        <begin position="22"/>
        <end position="32"/>
    </location>
</feature>
<evidence type="ECO:0000313" key="4">
    <source>
        <dbReference type="Proteomes" id="UP000008631"/>
    </source>
</evidence>
<dbReference type="InterPro" id="IPR011047">
    <property type="entry name" value="Quinoprotein_ADH-like_sf"/>
</dbReference>
<feature type="domain" description="Pyrrolo-quinoline quinone repeat" evidence="2">
    <location>
        <begin position="1145"/>
        <end position="1267"/>
    </location>
</feature>
<feature type="domain" description="Pyrrolo-quinoline quinone repeat" evidence="2">
    <location>
        <begin position="1367"/>
        <end position="1525"/>
    </location>
</feature>
<dbReference type="KEGG" id="ipa:Isop_3545"/>
<dbReference type="STRING" id="575540.Isop_3545"/>
<dbReference type="Pfam" id="PF13432">
    <property type="entry name" value="TPR_16"/>
    <property type="match status" value="1"/>
</dbReference>
<dbReference type="InParanoid" id="E8QXR5"/>
<dbReference type="InterPro" id="IPR019734">
    <property type="entry name" value="TPR_rpt"/>
</dbReference>
<dbReference type="eggNOG" id="COG1520">
    <property type="taxonomic scope" value="Bacteria"/>
</dbReference>
<dbReference type="EMBL" id="CP002353">
    <property type="protein sequence ID" value="ADV64102.1"/>
    <property type="molecule type" value="Genomic_DNA"/>
</dbReference>
<dbReference type="InterPro" id="IPR018391">
    <property type="entry name" value="PQQ_b-propeller_rpt"/>
</dbReference>
<feature type="region of interest" description="Disordered" evidence="1">
    <location>
        <begin position="1273"/>
        <end position="1292"/>
    </location>
</feature>
<sequence>MCQRPDEPTASSSTTHPAARPGRHDGDGEPTQRTRGTTFLKASLLAALLVLVEPWSIHPSSRPAQAAQPPATRRAGGSIYPNSSLEAEAFLRSADSHARDGQYAEAVTLYLKVMDQYGGALGKIPRDSRPNGAADPAAESTLYVDLRSYCQRRIAAMPPEGRAIYRAKVEGLIEPRYQEARRRRDEAELRRIATEAFASSRGDDALDLAGDLAFRSGRFAEALECYRQLVSDRTDQTKIEPGLVHPDPDIDLARVAAKKLLCRAALGYPLEPADLERYRATYPEARGNLFNREGLYADVLASAIAEDRWSLSGVEESRWPTFAGAPNRSTMAREAIEVGEGSYQWRVKLAPVLAPTTGDSVNQFNRFNRFGGPDPNANAKPTLAYHPIILGDLVLVGDESKVWAYPLDGGDASPAKPDGAPSAPVDPAPVEGQVTHRWMAEHRFGGVTAPLAQGLPGPPPRFTLTAHGGRLFARLGPSTSYSVGYRTRLQPSAVVAFDLSREGKKLWIKDARQIPLTNQEGGRGGLAAFEGTPVADDYGVYVALTEGGSGPMSQIHVACLDPATGEPKWTRFLFQSNLGDDPEAFMMRGGRAMMGNFGLAAANPGHRLLSLEAGTLYYQTNLGAVAAIDASDGRIRWLATYPRATGAAGAAAGEARDLNPAVVADGRVFVAPRDSDALFAFDALTGRLLWKTDPDTPINDIAHLLGVASGHLVATGNHVYLFDAATGRLTRRWPENPAGLTGQGRGLLAGNRVYWPTQSQIHVLSITTGLRDQPPIELAKMFQTGGGNLAVGDGFLAVAQQDALVLYCQNRRVIQRYRQILAERPADPAACYRLAQALEREGQTDEARAFYRQTIAAAGSSDLIDGRPLAEEARDRLYRLAMRLGEARSSAGAFAEAAEWFEEARTEAHKPQDRLTALFRLADVHNAGNRPEDAVTALQTALADPQLRDLQVNLEGGRIVRADALVVRRLQDLIKTHGPEVYARSNQVAQALVERGRRDRDPRLLERVEREFPVAQALPEALLSLARLREAADQPSEAALAYKRLLDLADAIDPPLRAQALWGLGQAYQAQRLWVSARDVYRRIEREFATVVLTDPDRAQATPDAAQVTLGQLVSRALQAPEFRGVADFDPDRRPDWPLQRVWERAWRADWAADSSPREGDDVSALPYPLVTVGRLSSRRTPRLLLTQGRQVRAVDPADGSIIWSARLDGRAEWSGSLPDRIVVATRNRVWAFDPLNGQTAWVWPAPPDPLDAANPAADPSVVGNESINPFRPNVGIPGLPAGDDDPDRRSSPLEQFRVLGDRVLVLRGNSELVALEGANGRPVWSYLHARGRLHNRFLAHASSSWLDRPQEDGSLEARGFVLLQIRQPNAIVALDAATGRLLAEMEQAADAALWERDPIFLGGGKVGVVADRRTIQVFDLERRGPLWSRAVSNTLPNLSPPLLVGDASALVVLINGRILDRLDPLTGERLWAEPVPLGEENLGERPDAILIRDNAILTVNQGLLQSHRISDGGLNWKKRLHGAEEGWNLAPLDQGVAVYPDPQRVAARRFVGDFLPITLHRLDDGRLLQRLVFPTAETQALVIRFEADGLTVATNQAGWFLAAGRSSPAAPSPPPVEREDRE</sequence>